<organism evidence="2 3">
    <name type="scientific">Candidatus Barnesiella excrementipullorum</name>
    <dbReference type="NCBI Taxonomy" id="2838479"/>
    <lineage>
        <taxon>Bacteria</taxon>
        <taxon>Pseudomonadati</taxon>
        <taxon>Bacteroidota</taxon>
        <taxon>Bacteroidia</taxon>
        <taxon>Bacteroidales</taxon>
        <taxon>Barnesiellaceae</taxon>
        <taxon>Barnesiella</taxon>
    </lineage>
</organism>
<reference evidence="2" key="1">
    <citation type="journal article" date="2021" name="PeerJ">
        <title>Extensive microbial diversity within the chicken gut microbiome revealed by metagenomics and culture.</title>
        <authorList>
            <person name="Gilroy R."/>
            <person name="Ravi A."/>
            <person name="Getino M."/>
            <person name="Pursley I."/>
            <person name="Horton D.L."/>
            <person name="Alikhan N.F."/>
            <person name="Baker D."/>
            <person name="Gharbi K."/>
            <person name="Hall N."/>
            <person name="Watson M."/>
            <person name="Adriaenssens E.M."/>
            <person name="Foster-Nyarko E."/>
            <person name="Jarju S."/>
            <person name="Secka A."/>
            <person name="Antonio M."/>
            <person name="Oren A."/>
            <person name="Chaudhuri R.R."/>
            <person name="La Ragione R."/>
            <person name="Hildebrand F."/>
            <person name="Pallen M.J."/>
        </authorList>
    </citation>
    <scope>NUCLEOTIDE SEQUENCE</scope>
    <source>
        <strain evidence="2">ChiHjej12B11-16260</strain>
    </source>
</reference>
<evidence type="ECO:0000256" key="1">
    <source>
        <dbReference type="SAM" id="SignalP"/>
    </source>
</evidence>
<protein>
    <submittedName>
        <fullName evidence="2">Uncharacterized protein</fullName>
    </submittedName>
</protein>
<proteinExistence type="predicted"/>
<dbReference type="Proteomes" id="UP000824246">
    <property type="component" value="Unassembled WGS sequence"/>
</dbReference>
<dbReference type="AlphaFoldDB" id="A0A9D2AQH8"/>
<feature type="signal peptide" evidence="1">
    <location>
        <begin position="1"/>
        <end position="21"/>
    </location>
</feature>
<comment type="caution">
    <text evidence="2">The sequence shown here is derived from an EMBL/GenBank/DDBJ whole genome shotgun (WGS) entry which is preliminary data.</text>
</comment>
<keyword evidence="1" id="KW-0732">Signal</keyword>
<gene>
    <name evidence="2" type="ORF">H9982_03885</name>
</gene>
<dbReference type="EMBL" id="DXFB01000106">
    <property type="protein sequence ID" value="HIX45341.1"/>
    <property type="molecule type" value="Genomic_DNA"/>
</dbReference>
<evidence type="ECO:0000313" key="3">
    <source>
        <dbReference type="Proteomes" id="UP000824246"/>
    </source>
</evidence>
<reference evidence="2" key="2">
    <citation type="submission" date="2021-04" db="EMBL/GenBank/DDBJ databases">
        <authorList>
            <person name="Gilroy R."/>
        </authorList>
    </citation>
    <scope>NUCLEOTIDE SEQUENCE</scope>
    <source>
        <strain evidence="2">ChiHjej12B11-16260</strain>
    </source>
</reference>
<name>A0A9D2AQH8_9BACT</name>
<sequence length="451" mass="49723">MKKTIVPIFVALLSGTMFVNAEESTSTVEDLENYHRSSMSMITVVHPADSFCNEIKQAVLEMPFPEKYDKHDLGFTFVEGTPHADRKADLTSELDIFMQKQQVAKRMVASWFGFDGKSFNLDLIRERGQYDASVEDAQMALQTVRGKAMLDDAGEELLGKTFFLVNDISYIDHKQRAEIASEGARVTGEAAEAVGDAAGEILGLFGGIGKSVGGLVKATGSLAKTGGDLVAGITDLLNISGFVVRINTYLYQLEWNDSIASVFYEKYYTMGVDSLEDSAKVAAFLADTSTFKMKFVGKHDQLTDKGTLYSKKSQEEQMLVTCTRTLDKNIVNLQRKYPDFQVKVPIYEVVYNEKGKVEGCRAHVGLKEGITEKTKFSLLEKSISDDGRTVYKKVGTLKPVKGQICDNRYMAAEELMETGDAGAAALQGTLLKGSKKVMPGMLIMEGDYKEK</sequence>
<feature type="chain" id="PRO_5039176722" evidence="1">
    <location>
        <begin position="22"/>
        <end position="451"/>
    </location>
</feature>
<evidence type="ECO:0000313" key="2">
    <source>
        <dbReference type="EMBL" id="HIX45341.1"/>
    </source>
</evidence>
<accession>A0A9D2AQH8</accession>